<dbReference type="EMBL" id="MU276200">
    <property type="protein sequence ID" value="KAI0040386.1"/>
    <property type="molecule type" value="Genomic_DNA"/>
</dbReference>
<accession>A0ACB8R9U9</accession>
<gene>
    <name evidence="1" type="ORF">FA95DRAFT_884123</name>
</gene>
<name>A0ACB8R9U9_9AGAM</name>
<comment type="caution">
    <text evidence="1">The sequence shown here is derived from an EMBL/GenBank/DDBJ whole genome shotgun (WGS) entry which is preliminary data.</text>
</comment>
<reference evidence="1" key="1">
    <citation type="submission" date="2021-02" db="EMBL/GenBank/DDBJ databases">
        <authorList>
            <consortium name="DOE Joint Genome Institute"/>
            <person name="Ahrendt S."/>
            <person name="Looney B.P."/>
            <person name="Miyauchi S."/>
            <person name="Morin E."/>
            <person name="Drula E."/>
            <person name="Courty P.E."/>
            <person name="Chicoki N."/>
            <person name="Fauchery L."/>
            <person name="Kohler A."/>
            <person name="Kuo A."/>
            <person name="Labutti K."/>
            <person name="Pangilinan J."/>
            <person name="Lipzen A."/>
            <person name="Riley R."/>
            <person name="Andreopoulos W."/>
            <person name="He G."/>
            <person name="Johnson J."/>
            <person name="Barry K.W."/>
            <person name="Grigoriev I.V."/>
            <person name="Nagy L."/>
            <person name="Hibbett D."/>
            <person name="Henrissat B."/>
            <person name="Matheny P.B."/>
            <person name="Labbe J."/>
            <person name="Martin F."/>
        </authorList>
    </citation>
    <scope>NUCLEOTIDE SEQUENCE</scope>
    <source>
        <strain evidence="1">FP105234-sp</strain>
    </source>
</reference>
<reference evidence="1" key="2">
    <citation type="journal article" date="2022" name="New Phytol.">
        <title>Evolutionary transition to the ectomycorrhizal habit in the genomes of a hyperdiverse lineage of mushroom-forming fungi.</title>
        <authorList>
            <person name="Looney B."/>
            <person name="Miyauchi S."/>
            <person name="Morin E."/>
            <person name="Drula E."/>
            <person name="Courty P.E."/>
            <person name="Kohler A."/>
            <person name="Kuo A."/>
            <person name="LaButti K."/>
            <person name="Pangilinan J."/>
            <person name="Lipzen A."/>
            <person name="Riley R."/>
            <person name="Andreopoulos W."/>
            <person name="He G."/>
            <person name="Johnson J."/>
            <person name="Nolan M."/>
            <person name="Tritt A."/>
            <person name="Barry K.W."/>
            <person name="Grigoriev I.V."/>
            <person name="Nagy L.G."/>
            <person name="Hibbett D."/>
            <person name="Henrissat B."/>
            <person name="Matheny P.B."/>
            <person name="Labbe J."/>
            <person name="Martin F.M."/>
        </authorList>
    </citation>
    <scope>NUCLEOTIDE SEQUENCE</scope>
    <source>
        <strain evidence="1">FP105234-sp</strain>
    </source>
</reference>
<protein>
    <submittedName>
        <fullName evidence="1">Uncharacterized protein</fullName>
    </submittedName>
</protein>
<organism evidence="1 2">
    <name type="scientific">Auriscalpium vulgare</name>
    <dbReference type="NCBI Taxonomy" id="40419"/>
    <lineage>
        <taxon>Eukaryota</taxon>
        <taxon>Fungi</taxon>
        <taxon>Dikarya</taxon>
        <taxon>Basidiomycota</taxon>
        <taxon>Agaricomycotina</taxon>
        <taxon>Agaricomycetes</taxon>
        <taxon>Russulales</taxon>
        <taxon>Auriscalpiaceae</taxon>
        <taxon>Auriscalpium</taxon>
    </lineage>
</organism>
<keyword evidence="2" id="KW-1185">Reference proteome</keyword>
<evidence type="ECO:0000313" key="2">
    <source>
        <dbReference type="Proteomes" id="UP000814033"/>
    </source>
</evidence>
<sequence>MNIPCRNTAQINAKHCASSAIARPASLHHAIRLDQETRTPAPSIASYKLYARYSKVTPVHCSSHRSGCGSATRRIRSGCMRIAQNLPSSLTCPRIPMEAYVKIPPCRISDHDESTLVRAIRSSFPRHAHTATRVRALLRLRKLRAGTEPYGVSLSLITRA</sequence>
<proteinExistence type="predicted"/>
<evidence type="ECO:0000313" key="1">
    <source>
        <dbReference type="EMBL" id="KAI0040386.1"/>
    </source>
</evidence>
<dbReference type="Proteomes" id="UP000814033">
    <property type="component" value="Unassembled WGS sequence"/>
</dbReference>